<dbReference type="OrthoDB" id="1933717at2759"/>
<dbReference type="Gene3D" id="3.40.50.1820">
    <property type="entry name" value="alpha/beta hydrolase"/>
    <property type="match status" value="1"/>
</dbReference>
<evidence type="ECO:0000256" key="1">
    <source>
        <dbReference type="ARBA" id="ARBA00006484"/>
    </source>
</evidence>
<gene>
    <name evidence="2" type="ORF">CSUB01_05415</name>
</gene>
<keyword evidence="3" id="KW-1185">Reference proteome</keyword>
<dbReference type="SUPFAM" id="SSF51735">
    <property type="entry name" value="NAD(P)-binding Rossmann-fold domains"/>
    <property type="match status" value="1"/>
</dbReference>
<dbReference type="PANTHER" id="PTHR43544">
    <property type="entry name" value="SHORT-CHAIN DEHYDROGENASE/REDUCTASE"/>
    <property type="match status" value="1"/>
</dbReference>
<dbReference type="Proteomes" id="UP000027238">
    <property type="component" value="Unassembled WGS sequence"/>
</dbReference>
<evidence type="ECO:0000313" key="2">
    <source>
        <dbReference type="EMBL" id="KDN65639.1"/>
    </source>
</evidence>
<protein>
    <submittedName>
        <fullName evidence="2">Putative short-chain dehydrogenase</fullName>
    </submittedName>
</protein>
<dbReference type="STRING" id="1173701.A0A066XDC0"/>
<accession>A0A066XDC0</accession>
<dbReference type="EMBL" id="JMSE01001017">
    <property type="protein sequence ID" value="KDN65639.1"/>
    <property type="molecule type" value="Genomic_DNA"/>
</dbReference>
<dbReference type="InterPro" id="IPR002347">
    <property type="entry name" value="SDR_fam"/>
</dbReference>
<dbReference type="InterPro" id="IPR029058">
    <property type="entry name" value="AB_hydrolase_fold"/>
</dbReference>
<evidence type="ECO:0000313" key="3">
    <source>
        <dbReference type="Proteomes" id="UP000027238"/>
    </source>
</evidence>
<dbReference type="GO" id="GO:0005737">
    <property type="term" value="C:cytoplasm"/>
    <property type="evidence" value="ECO:0007669"/>
    <property type="project" value="TreeGrafter"/>
</dbReference>
<dbReference type="PANTHER" id="PTHR43544:SF32">
    <property type="entry name" value="CHAIN DEHYDROGENASE, PUTATIVE (AFU_ORTHOLOGUE AFUA_5G01530)-RELATED"/>
    <property type="match status" value="1"/>
</dbReference>
<dbReference type="GO" id="GO:0019748">
    <property type="term" value="P:secondary metabolic process"/>
    <property type="evidence" value="ECO:0007669"/>
    <property type="project" value="TreeGrafter"/>
</dbReference>
<dbReference type="AlphaFoldDB" id="A0A066XDC0"/>
<name>A0A066XDC0_COLSU</name>
<organism evidence="2 3">
    <name type="scientific">Colletotrichum sublineola</name>
    <name type="common">Sorghum anthracnose fungus</name>
    <dbReference type="NCBI Taxonomy" id="1173701"/>
    <lineage>
        <taxon>Eukaryota</taxon>
        <taxon>Fungi</taxon>
        <taxon>Dikarya</taxon>
        <taxon>Ascomycota</taxon>
        <taxon>Pezizomycotina</taxon>
        <taxon>Sordariomycetes</taxon>
        <taxon>Hypocreomycetidae</taxon>
        <taxon>Glomerellales</taxon>
        <taxon>Glomerellaceae</taxon>
        <taxon>Colletotrichum</taxon>
        <taxon>Colletotrichum graminicola species complex</taxon>
    </lineage>
</organism>
<dbReference type="InterPro" id="IPR036291">
    <property type="entry name" value="NAD(P)-bd_dom_sf"/>
</dbReference>
<proteinExistence type="inferred from homology"/>
<comment type="caution">
    <text evidence="2">The sequence shown here is derived from an EMBL/GenBank/DDBJ whole genome shotgun (WGS) entry which is preliminary data.</text>
</comment>
<dbReference type="eggNOG" id="KOG1208">
    <property type="taxonomic scope" value="Eukaryota"/>
</dbReference>
<dbReference type="InterPro" id="IPR051468">
    <property type="entry name" value="Fungal_SecMetab_SDRs"/>
</dbReference>
<dbReference type="SUPFAM" id="SSF53474">
    <property type="entry name" value="alpha/beta-Hydrolases"/>
    <property type="match status" value="1"/>
</dbReference>
<dbReference type="Gene3D" id="3.40.50.720">
    <property type="entry name" value="NAD(P)-binding Rossmann-like Domain"/>
    <property type="match status" value="1"/>
</dbReference>
<dbReference type="PRINTS" id="PR00081">
    <property type="entry name" value="GDHRDH"/>
</dbReference>
<dbReference type="GO" id="GO:0016491">
    <property type="term" value="F:oxidoreductase activity"/>
    <property type="evidence" value="ECO:0007669"/>
    <property type="project" value="TreeGrafter"/>
</dbReference>
<comment type="similarity">
    <text evidence="1">Belongs to the short-chain dehydrogenases/reductases (SDR) family.</text>
</comment>
<dbReference type="Pfam" id="PF00106">
    <property type="entry name" value="adh_short"/>
    <property type="match status" value="1"/>
</dbReference>
<reference evidence="3" key="1">
    <citation type="journal article" date="2014" name="Genome Announc.">
        <title>Draft genome sequence of Colletotrichum sublineola, a destructive pathogen of cultivated sorghum.</title>
        <authorList>
            <person name="Baroncelli R."/>
            <person name="Sanz-Martin J.M."/>
            <person name="Rech G.E."/>
            <person name="Sukno S.A."/>
            <person name="Thon M.R."/>
        </authorList>
    </citation>
    <scope>NUCLEOTIDE SEQUENCE [LARGE SCALE GENOMIC DNA]</scope>
    <source>
        <strain evidence="3">TX430BB</strain>
    </source>
</reference>
<sequence length="406" mass="44623">MSSKRIVLITGANTGIGFETIRALLESKRPYHIILGSRSIDKGAAAISELEKEFPSTSSSLELLQVDVVDDDSIVKAFQSVKDQHGVLDVLVNNAGATHDFNAQNYNPEDIKTLRQNFNKSYDVNTSGTHVITHVFAPLLIKSSDPRILFVTSGLSNLHGIETLGLLPFQPQSVPPAGWPKPFTPQAGYRSSKTALNMVMLNWHWLLKADGVKVWCISPGFLATGLGGNPELLKKMGAGEPSEGGILIKQVVEVLGLSNPIHKLQMGLTGFGRFGPPRNCVFQGDDSQGFVRAVAPYQANRQGLGGLLGFSSWAYPVLTTYGSSNEEPLSTSKSDYVGDIEVTPVFLTHAIDDQIVPIQHCRLLLDTLHNVNKANFGWHEYENGRYSITELEYVDDFVRFLKRRMN</sequence>
<dbReference type="HOGENOM" id="CLU_010194_9_0_1"/>